<accession>A0A8H7MKY8</accession>
<dbReference type="OrthoDB" id="415825at2759"/>
<reference evidence="2" key="1">
    <citation type="submission" date="2018-12" db="EMBL/GenBank/DDBJ databases">
        <authorList>
            <person name="Syme R.A."/>
            <person name="Farfan-Caceres L."/>
            <person name="Lichtenzveig J."/>
        </authorList>
    </citation>
    <scope>NUCLEOTIDE SEQUENCE</scope>
    <source>
        <strain evidence="2">Al4</strain>
    </source>
</reference>
<proteinExistence type="predicted"/>
<feature type="region of interest" description="Disordered" evidence="1">
    <location>
        <begin position="56"/>
        <end position="85"/>
    </location>
</feature>
<organism evidence="2 3">
    <name type="scientific">Ascochyta lentis</name>
    <dbReference type="NCBI Taxonomy" id="205686"/>
    <lineage>
        <taxon>Eukaryota</taxon>
        <taxon>Fungi</taxon>
        <taxon>Dikarya</taxon>
        <taxon>Ascomycota</taxon>
        <taxon>Pezizomycotina</taxon>
        <taxon>Dothideomycetes</taxon>
        <taxon>Pleosporomycetidae</taxon>
        <taxon>Pleosporales</taxon>
        <taxon>Pleosporineae</taxon>
        <taxon>Didymellaceae</taxon>
        <taxon>Ascochyta</taxon>
    </lineage>
</organism>
<dbReference type="Pfam" id="PF11951">
    <property type="entry name" value="Fungal_trans_2"/>
    <property type="match status" value="1"/>
</dbReference>
<evidence type="ECO:0000313" key="3">
    <source>
        <dbReference type="Proteomes" id="UP000651452"/>
    </source>
</evidence>
<dbReference type="AlphaFoldDB" id="A0A8H7MKY8"/>
<feature type="compositionally biased region" description="Basic residues" evidence="1">
    <location>
        <begin position="10"/>
        <end position="19"/>
    </location>
</feature>
<comment type="caution">
    <text evidence="2">The sequence shown here is derived from an EMBL/GenBank/DDBJ whole genome shotgun (WGS) entry which is preliminary data.</text>
</comment>
<dbReference type="PANTHER" id="PTHR37540">
    <property type="entry name" value="TRANSCRIPTION FACTOR (ACR-2), PUTATIVE-RELATED-RELATED"/>
    <property type="match status" value="1"/>
</dbReference>
<dbReference type="PANTHER" id="PTHR37540:SF5">
    <property type="entry name" value="TRANSCRIPTION FACTOR DOMAIN-CONTAINING PROTEIN"/>
    <property type="match status" value="1"/>
</dbReference>
<reference evidence="2" key="2">
    <citation type="submission" date="2020-09" db="EMBL/GenBank/DDBJ databases">
        <title>Reference genome assembly for Australian Ascochyta lentis isolate Al4.</title>
        <authorList>
            <person name="Lee R.C."/>
            <person name="Farfan-Caceres L.M."/>
            <person name="Debler J.W."/>
            <person name="Williams A.H."/>
            <person name="Henares B.M."/>
        </authorList>
    </citation>
    <scope>NUCLEOTIDE SEQUENCE</scope>
    <source>
        <strain evidence="2">Al4</strain>
    </source>
</reference>
<keyword evidence="3" id="KW-1185">Reference proteome</keyword>
<dbReference type="EMBL" id="RZGK01000007">
    <property type="protein sequence ID" value="KAF9697762.1"/>
    <property type="molecule type" value="Genomic_DNA"/>
</dbReference>
<dbReference type="Proteomes" id="UP000651452">
    <property type="component" value="Unassembled WGS sequence"/>
</dbReference>
<evidence type="ECO:0000256" key="1">
    <source>
        <dbReference type="SAM" id="MobiDB-lite"/>
    </source>
</evidence>
<gene>
    <name evidence="2" type="ORF">EKO04_004113</name>
</gene>
<protein>
    <submittedName>
        <fullName evidence="2">Uncharacterized protein</fullName>
    </submittedName>
</protein>
<feature type="compositionally biased region" description="Basic and acidic residues" evidence="1">
    <location>
        <begin position="57"/>
        <end position="69"/>
    </location>
</feature>
<feature type="region of interest" description="Disordered" evidence="1">
    <location>
        <begin position="1"/>
        <end position="26"/>
    </location>
</feature>
<name>A0A8H7MKY8_9PLEO</name>
<evidence type="ECO:0000313" key="2">
    <source>
        <dbReference type="EMBL" id="KAF9697762.1"/>
    </source>
</evidence>
<dbReference type="InterPro" id="IPR021858">
    <property type="entry name" value="Fun_TF"/>
</dbReference>
<sequence>MTLSNDSSTSKKRLGRRRLPPLEPGPALQFVVANHPDQFRASKTMRHVRSHVMYANRTERKTASTDRSKIGLRRSASECASSTSAPTIPISEANHLIPPPSRPRNSTWTRGLPDRTFNAPSLSTLQAIINQIGSPTTTAGSTQSAPPNFEDVPACPFPSMYSTNRVPFGTLKQHYISSSTFFCNDQQWMEYVCSDPMSFLSHVSVSCVYQDLMNGLLHDSNTTMSAKTRVLSGMADRLEANDTTILTILHLLLSEAGNSDESAFQVHSQGLKGLIYRRGGLSQMPPQLATYVTVLLRTLAMLKGLNETCILHISSLTSHYAREHCPYTSPLYAPHGDFASLHNNCSTPTLNIITDMYRLSQAFLNQKDSTETTTHRQSYAHLLHSLSQQDL</sequence>